<accession>A8AB21</accession>
<evidence type="ECO:0000256" key="5">
    <source>
        <dbReference type="ARBA" id="ARBA00022741"/>
    </source>
</evidence>
<evidence type="ECO:0000256" key="6">
    <source>
        <dbReference type="ARBA" id="ARBA00022755"/>
    </source>
</evidence>
<evidence type="ECO:0000256" key="10">
    <source>
        <dbReference type="PROSITE-ProRule" id="PRU00409"/>
    </source>
</evidence>
<dbReference type="GO" id="GO:0006188">
    <property type="term" value="P:IMP biosynthetic process"/>
    <property type="evidence" value="ECO:0007669"/>
    <property type="project" value="InterPro"/>
</dbReference>
<organism evidence="12 13">
    <name type="scientific">Ignicoccus hospitalis (strain KIN4/I / DSM 18386 / JCM 14125)</name>
    <dbReference type="NCBI Taxonomy" id="453591"/>
    <lineage>
        <taxon>Archaea</taxon>
        <taxon>Thermoproteota</taxon>
        <taxon>Thermoprotei</taxon>
        <taxon>Desulfurococcales</taxon>
        <taxon>Desulfurococcaceae</taxon>
        <taxon>Ignicoccus</taxon>
    </lineage>
</organism>
<evidence type="ECO:0000313" key="13">
    <source>
        <dbReference type="Proteomes" id="UP000000262"/>
    </source>
</evidence>
<dbReference type="eggNOG" id="arCOG04346">
    <property type="taxonomic scope" value="Archaea"/>
</dbReference>
<keyword evidence="8" id="KW-0460">Magnesium</keyword>
<evidence type="ECO:0000256" key="1">
    <source>
        <dbReference type="ARBA" id="ARBA00001936"/>
    </source>
</evidence>
<dbReference type="GO" id="GO:0000287">
    <property type="term" value="F:magnesium ion binding"/>
    <property type="evidence" value="ECO:0007669"/>
    <property type="project" value="InterPro"/>
</dbReference>
<sequence>MGLSDEMKEIVNNYDKKPAIAAVASHSALDLFDGAKDEGFRTIAVCQKGREKPYIKFSRVVDECILLERYKDVLREDVQRRLREEAAIFVPNRSFAVYVGYDAIEQEFEVPVFGNRYLLRWEERVGEKNYYKLLDEAGIKRPKLFNSPEEIDRPVIVKVPEAKRRVERGFFVAMDKEDYWKRVKELKEAGVIDDEGLKNASIEELVLGAHFNINYFYSPLLEDLELHSVDRRIQSDLDGWLRLPAREQLRLAGNPRMIEVGHLPATLRESLLEKVFDMGEKFVEAARKLEPPGVVGPFTLQAVVTPELEFVVFDVAPRIGGGNNIYMGLGSQYSKLQFGRPISLGRRVAMEIRLAWETKRLAELVT</sequence>
<dbReference type="Gene3D" id="3.40.50.20">
    <property type="match status" value="1"/>
</dbReference>
<dbReference type="EMBL" id="CP000816">
    <property type="protein sequence ID" value="ABU82123.1"/>
    <property type="molecule type" value="Genomic_DNA"/>
</dbReference>
<evidence type="ECO:0000259" key="11">
    <source>
        <dbReference type="PROSITE" id="PS50975"/>
    </source>
</evidence>
<dbReference type="Proteomes" id="UP000000262">
    <property type="component" value="Chromosome"/>
</dbReference>
<dbReference type="PhylomeDB" id="A8AB21"/>
<dbReference type="InterPro" id="IPR011761">
    <property type="entry name" value="ATP-grasp"/>
</dbReference>
<keyword evidence="3" id="KW-0436">Ligase</keyword>
<keyword evidence="13" id="KW-1185">Reference proteome</keyword>
<evidence type="ECO:0000256" key="8">
    <source>
        <dbReference type="ARBA" id="ARBA00022842"/>
    </source>
</evidence>
<dbReference type="AlphaFoldDB" id="A8AB21"/>
<keyword evidence="4" id="KW-0479">Metal-binding</keyword>
<dbReference type="PANTHER" id="PTHR38147:SF1">
    <property type="entry name" value="5-FORMAMINOIMIDAZOLE-4-CARBOXAMIDE-1-(BETA)-D-RIBOFURANOSYL 5'-MONOPHOSPHATE SYNTHETASE"/>
    <property type="match status" value="1"/>
</dbReference>
<keyword evidence="6" id="KW-0658">Purine biosynthesis</keyword>
<evidence type="ECO:0000256" key="7">
    <source>
        <dbReference type="ARBA" id="ARBA00022840"/>
    </source>
</evidence>
<dbReference type="Gene3D" id="3.30.1490.20">
    <property type="entry name" value="ATP-grasp fold, A domain"/>
    <property type="match status" value="1"/>
</dbReference>
<dbReference type="InterPro" id="IPR023656">
    <property type="entry name" value="IMP_biosynth_PurP"/>
</dbReference>
<dbReference type="HOGENOM" id="CLU_065084_0_0_2"/>
<dbReference type="InterPro" id="IPR013815">
    <property type="entry name" value="ATP_grasp_subdomain_1"/>
</dbReference>
<feature type="domain" description="ATP-grasp" evidence="11">
    <location>
        <begin position="115"/>
        <end position="342"/>
    </location>
</feature>
<keyword evidence="7 10" id="KW-0067">ATP-binding</keyword>
<dbReference type="PIRSF" id="PIRSF004602">
    <property type="entry name" value="ATPgrasp_PurP"/>
    <property type="match status" value="1"/>
</dbReference>
<dbReference type="GO" id="GO:0016879">
    <property type="term" value="F:ligase activity, forming carbon-nitrogen bonds"/>
    <property type="evidence" value="ECO:0007669"/>
    <property type="project" value="InterPro"/>
</dbReference>
<comment type="cofactor">
    <cofactor evidence="1">
        <name>Mn(2+)</name>
        <dbReference type="ChEBI" id="CHEBI:29035"/>
    </cofactor>
</comment>
<dbReference type="PANTHER" id="PTHR38147">
    <property type="entry name" value="5-FORMAMINOIMIDAZOLE-4-CARBOXAMIDE-1-(BETA)-D-RIBOFURANOSYL 5'-MONOPHOSPHATE SYNTHETASE-RELATED"/>
    <property type="match status" value="1"/>
</dbReference>
<proteinExistence type="predicted"/>
<keyword evidence="9" id="KW-0464">Manganese</keyword>
<comment type="cofactor">
    <cofactor evidence="2">
        <name>Mg(2+)</name>
        <dbReference type="ChEBI" id="CHEBI:18420"/>
    </cofactor>
</comment>
<evidence type="ECO:0000256" key="9">
    <source>
        <dbReference type="ARBA" id="ARBA00023211"/>
    </source>
</evidence>
<evidence type="ECO:0000256" key="3">
    <source>
        <dbReference type="ARBA" id="ARBA00022598"/>
    </source>
</evidence>
<evidence type="ECO:0000256" key="4">
    <source>
        <dbReference type="ARBA" id="ARBA00022723"/>
    </source>
</evidence>
<dbReference type="InterPro" id="IPR016185">
    <property type="entry name" value="PreATP-grasp_dom_sf"/>
</dbReference>
<evidence type="ECO:0000313" key="12">
    <source>
        <dbReference type="EMBL" id="ABU82123.1"/>
    </source>
</evidence>
<keyword evidence="5 10" id="KW-0547">Nucleotide-binding</keyword>
<dbReference type="Pfam" id="PF06973">
    <property type="entry name" value="DUF1297"/>
    <property type="match status" value="1"/>
</dbReference>
<dbReference type="Pfam" id="PF06849">
    <property type="entry name" value="DUF1246"/>
    <property type="match status" value="1"/>
</dbReference>
<evidence type="ECO:0000256" key="2">
    <source>
        <dbReference type="ARBA" id="ARBA00001946"/>
    </source>
</evidence>
<protein>
    <submittedName>
        <fullName evidence="12">IMP biosynthesis enzyme PurP-like protein</fullName>
    </submittedName>
</protein>
<dbReference type="PROSITE" id="PS50975">
    <property type="entry name" value="ATP_GRASP"/>
    <property type="match status" value="1"/>
</dbReference>
<name>A8AB21_IGNH4</name>
<reference evidence="12 13" key="1">
    <citation type="journal article" date="2008" name="Genome Biol.">
        <title>A genomic analysis of the archaeal system Ignicoccus hospitalis-Nanoarchaeum equitans.</title>
        <authorList>
            <person name="Podar M."/>
            <person name="Anderson I."/>
            <person name="Makarova K.S."/>
            <person name="Elkins J.G."/>
            <person name="Ivanova N."/>
            <person name="Wall M.A."/>
            <person name="Lykidis A."/>
            <person name="Mavromatis K."/>
            <person name="Sun H."/>
            <person name="Hudson M.E."/>
            <person name="Chen W."/>
            <person name="Deciu C."/>
            <person name="Hutchison D."/>
            <person name="Eads J.R."/>
            <person name="Anderson A."/>
            <person name="Fernandes F."/>
            <person name="Szeto E."/>
            <person name="Lapidus A."/>
            <person name="Kyrpides N.C."/>
            <person name="Saier M.H.Jr."/>
            <person name="Richardson P.M."/>
            <person name="Rachel R."/>
            <person name="Huber H."/>
            <person name="Eisen J.A."/>
            <person name="Koonin E.V."/>
            <person name="Keller M."/>
            <person name="Stetter K.O."/>
        </authorList>
    </citation>
    <scope>NUCLEOTIDE SEQUENCE [LARGE SCALE GENOMIC DNA]</scope>
    <source>
        <strain evidence="13">KIN4/I / DSM 18386 / JCM 14125</strain>
    </source>
</reference>
<dbReference type="InterPro" id="IPR009720">
    <property type="entry name" value="IMP_biosynth_PurP_C"/>
</dbReference>
<dbReference type="STRING" id="453591.Igni_0943"/>
<dbReference type="GO" id="GO:0005524">
    <property type="term" value="F:ATP binding"/>
    <property type="evidence" value="ECO:0007669"/>
    <property type="project" value="UniProtKB-UniRule"/>
</dbReference>
<dbReference type="InterPro" id="IPR010672">
    <property type="entry name" value="IMP_biosynth_PurP_N"/>
</dbReference>
<dbReference type="KEGG" id="iho:Igni_0943"/>
<dbReference type="SUPFAM" id="SSF56059">
    <property type="entry name" value="Glutathione synthetase ATP-binding domain-like"/>
    <property type="match status" value="1"/>
</dbReference>
<dbReference type="SUPFAM" id="SSF52440">
    <property type="entry name" value="PreATP-grasp domain"/>
    <property type="match status" value="1"/>
</dbReference>
<dbReference type="Gene3D" id="3.30.470.20">
    <property type="entry name" value="ATP-grasp fold, B domain"/>
    <property type="match status" value="1"/>
</dbReference>
<gene>
    <name evidence="12" type="ordered locus">Igni_0943</name>
</gene>